<protein>
    <submittedName>
        <fullName evidence="12">Acyl-CoA dehydrogenase family, member 11</fullName>
    </submittedName>
</protein>
<keyword evidence="8" id="KW-0443">Lipid metabolism</keyword>
<dbReference type="InterPro" id="IPR002575">
    <property type="entry name" value="Aminoglycoside_PTrfase"/>
</dbReference>
<dbReference type="InterPro" id="IPR050741">
    <property type="entry name" value="Acyl-CoA_dehydrogenase"/>
</dbReference>
<comment type="cofactor">
    <cofactor evidence="1">
        <name>FAD</name>
        <dbReference type="ChEBI" id="CHEBI:57692"/>
    </cofactor>
</comment>
<evidence type="ECO:0000256" key="8">
    <source>
        <dbReference type="ARBA" id="ARBA00023098"/>
    </source>
</evidence>
<dbReference type="GO" id="GO:0050660">
    <property type="term" value="F:flavin adenine dinucleotide binding"/>
    <property type="evidence" value="ECO:0007669"/>
    <property type="project" value="InterPro"/>
</dbReference>
<dbReference type="Gene3D" id="3.30.200.20">
    <property type="entry name" value="Phosphorylase Kinase, domain 1"/>
    <property type="match status" value="1"/>
</dbReference>
<dbReference type="PANTHER" id="PTHR48083">
    <property type="entry name" value="MEDIUM-CHAIN SPECIFIC ACYL-COA DEHYDROGENASE, MITOCHONDRIAL-RELATED"/>
    <property type="match status" value="1"/>
</dbReference>
<dbReference type="InterPro" id="IPR046373">
    <property type="entry name" value="Acyl-CoA_Oxase/DH_mid-dom_sf"/>
</dbReference>
<reference evidence="12" key="1">
    <citation type="submission" date="2025-08" db="UniProtKB">
        <authorList>
            <consortium name="Ensembl"/>
        </authorList>
    </citation>
    <scope>IDENTIFICATION</scope>
</reference>
<dbReference type="SUPFAM" id="SSF56112">
    <property type="entry name" value="Protein kinase-like (PK-like)"/>
    <property type="match status" value="1"/>
</dbReference>
<dbReference type="GeneTree" id="ENSGT00940000160993"/>
<dbReference type="Gene3D" id="1.10.540.10">
    <property type="entry name" value="Acyl-CoA dehydrogenase/oxidase, N-terminal domain"/>
    <property type="match status" value="1"/>
</dbReference>
<dbReference type="Gene3D" id="1.20.140.10">
    <property type="entry name" value="Butyryl-CoA Dehydrogenase, subunit A, domain 3"/>
    <property type="match status" value="1"/>
</dbReference>
<accession>A0A3B3TAW7</accession>
<keyword evidence="13" id="KW-1185">Reference proteome</keyword>
<keyword evidence="5" id="KW-0274">FAD</keyword>
<evidence type="ECO:0000256" key="9">
    <source>
        <dbReference type="ARBA" id="ARBA00023140"/>
    </source>
</evidence>
<dbReference type="Pfam" id="PF00441">
    <property type="entry name" value="Acyl-CoA_dh_1"/>
    <property type="match status" value="1"/>
</dbReference>
<dbReference type="PANTHER" id="PTHR48083:SF13">
    <property type="entry name" value="ACYL-COA DEHYDROGENASE FAMILY MEMBER 11"/>
    <property type="match status" value="1"/>
</dbReference>
<evidence type="ECO:0000256" key="5">
    <source>
        <dbReference type="ARBA" id="ARBA00022827"/>
    </source>
</evidence>
<dbReference type="InterPro" id="IPR037069">
    <property type="entry name" value="AcylCoA_DH/ox_N_sf"/>
</dbReference>
<dbReference type="Gene3D" id="3.90.1200.10">
    <property type="match status" value="1"/>
</dbReference>
<dbReference type="SUPFAM" id="SSF47203">
    <property type="entry name" value="Acyl-CoA dehydrogenase C-terminal domain-like"/>
    <property type="match status" value="1"/>
</dbReference>
<dbReference type="CDD" id="cd05154">
    <property type="entry name" value="ACAD10_11_N-like"/>
    <property type="match status" value="1"/>
</dbReference>
<keyword evidence="4" id="KW-0285">Flavoprotein</keyword>
<evidence type="ECO:0000256" key="7">
    <source>
        <dbReference type="ARBA" id="ARBA00023002"/>
    </source>
</evidence>
<dbReference type="InterPro" id="IPR036250">
    <property type="entry name" value="AcylCo_DH-like_C"/>
</dbReference>
<reference evidence="12" key="2">
    <citation type="submission" date="2025-09" db="UniProtKB">
        <authorList>
            <consortium name="Ensembl"/>
        </authorList>
    </citation>
    <scope>IDENTIFICATION</scope>
</reference>
<feature type="domain" description="Aminoglycoside phosphotransferase" evidence="11">
    <location>
        <begin position="37"/>
        <end position="257"/>
    </location>
</feature>
<comment type="subcellular location">
    <subcellularLocation>
        <location evidence="2">Peroxisome</location>
    </subcellularLocation>
</comment>
<evidence type="ECO:0000259" key="10">
    <source>
        <dbReference type="Pfam" id="PF00441"/>
    </source>
</evidence>
<evidence type="ECO:0000313" key="13">
    <source>
        <dbReference type="Proteomes" id="UP000261540"/>
    </source>
</evidence>
<evidence type="ECO:0000256" key="3">
    <source>
        <dbReference type="ARBA" id="ARBA00009347"/>
    </source>
</evidence>
<sequence length="751" mass="83050">MDEEITAVREQHQFNIANLQKYLSDKLRDINSDTFIVKQYGKGQSNPTFLLQTSKRRYVLRKKPPGELLPGAHKVDREYRVQKALFETGFPVPEPLLFCADQSVIGTEFYVMEHVQGRIFRDIRLPGLSVAEQVALYVAAAEVLAKLHSLDLAALGLGDYGRGPGYCKRQVSTWTKQYRASSHRDVPAMDRLSDWLMNNLPTNDSEVTLVHGDFRLDNLVFHPTEARVLAVLDWELSTTGQPLADLAYFLMPFYWPSHFSILDSMGGLGGAEGVPSPTDLAAVYSRCRGIPPSLPQWNFFLALAMFKMAGIAQGIYARFLLGNASAADAHKFGQSVEPLAEAGLRIAEGSVCGAQQLFQMTPKGRAVLHQVQQFMKQHVFPAQQEVAEFYVKNAGSQARWRTPPIMEELKTRARAAGLWNLFLPAVSGLSQLDYAHIAEETGRCFFAPEVFNCQAPGWLFMTVSESYDCEWDQPLLAPLPSTACSTEPDVSSSDATNIRCSLRRAGDQYIIKPGCASACLRVCVSARLRRKCPGTPVHSMVLVPLDTAGVELVRPLTVFGEDDAIHGGHFEINFNDVRVPVSSIVLGEGRGFEIAQARLGPGRLHHCMRAVGLAETALELMCQRAAQRSTFGKRLYQHEVIAHWIAECRIAIEQTRLLTLHAAHCLDVSGSKEARKQIAMIKVAAGRMSCRVVDCAIQVHGGAGLSADFPLAQMYAYVRTLRIADGPDEVHLSSIARMELKDQLSKLPAKL</sequence>
<keyword evidence="6" id="KW-0276">Fatty acid metabolism</keyword>
<dbReference type="InterPro" id="IPR011009">
    <property type="entry name" value="Kinase-like_dom_sf"/>
</dbReference>
<dbReference type="GO" id="GO:0005777">
    <property type="term" value="C:peroxisome"/>
    <property type="evidence" value="ECO:0007669"/>
    <property type="project" value="UniProtKB-SubCell"/>
</dbReference>
<dbReference type="InterPro" id="IPR009100">
    <property type="entry name" value="AcylCoA_DH/oxidase_NM_dom_sf"/>
</dbReference>
<evidence type="ECO:0000256" key="2">
    <source>
        <dbReference type="ARBA" id="ARBA00004275"/>
    </source>
</evidence>
<evidence type="ECO:0000313" key="12">
    <source>
        <dbReference type="Ensembl" id="ENSPKIP00000040407.1"/>
    </source>
</evidence>
<dbReference type="GO" id="GO:0003995">
    <property type="term" value="F:acyl-CoA dehydrogenase activity"/>
    <property type="evidence" value="ECO:0007669"/>
    <property type="project" value="TreeGrafter"/>
</dbReference>
<dbReference type="InterPro" id="IPR041726">
    <property type="entry name" value="ACAD10_11_N"/>
</dbReference>
<evidence type="ECO:0000259" key="11">
    <source>
        <dbReference type="Pfam" id="PF01636"/>
    </source>
</evidence>
<name>A0A3B3TAW7_9TELE</name>
<evidence type="ECO:0000256" key="6">
    <source>
        <dbReference type="ARBA" id="ARBA00022832"/>
    </source>
</evidence>
<organism evidence="12 13">
    <name type="scientific">Paramormyrops kingsleyae</name>
    <dbReference type="NCBI Taxonomy" id="1676925"/>
    <lineage>
        <taxon>Eukaryota</taxon>
        <taxon>Metazoa</taxon>
        <taxon>Chordata</taxon>
        <taxon>Craniata</taxon>
        <taxon>Vertebrata</taxon>
        <taxon>Euteleostomi</taxon>
        <taxon>Actinopterygii</taxon>
        <taxon>Neopterygii</taxon>
        <taxon>Teleostei</taxon>
        <taxon>Osteoglossocephala</taxon>
        <taxon>Osteoglossomorpha</taxon>
        <taxon>Osteoglossiformes</taxon>
        <taxon>Mormyridae</taxon>
        <taxon>Paramormyrops</taxon>
    </lineage>
</organism>
<dbReference type="GO" id="GO:0033539">
    <property type="term" value="P:fatty acid beta-oxidation using acyl-CoA dehydrogenase"/>
    <property type="evidence" value="ECO:0007669"/>
    <property type="project" value="TreeGrafter"/>
</dbReference>
<keyword evidence="7" id="KW-0560">Oxidoreductase</keyword>
<dbReference type="Proteomes" id="UP000261540">
    <property type="component" value="Unplaced"/>
</dbReference>
<dbReference type="Pfam" id="PF01636">
    <property type="entry name" value="APH"/>
    <property type="match status" value="1"/>
</dbReference>
<dbReference type="FunFam" id="1.20.140.10:FF:000018">
    <property type="entry name" value="Acyl-CoA dehydrogenase family member 10"/>
    <property type="match status" value="1"/>
</dbReference>
<proteinExistence type="inferred from homology"/>
<keyword evidence="9" id="KW-0576">Peroxisome</keyword>
<evidence type="ECO:0000256" key="1">
    <source>
        <dbReference type="ARBA" id="ARBA00001974"/>
    </source>
</evidence>
<comment type="similarity">
    <text evidence="3">Belongs to the acyl-CoA dehydrogenase family.</text>
</comment>
<dbReference type="SUPFAM" id="SSF56645">
    <property type="entry name" value="Acyl-CoA dehydrogenase NM domain-like"/>
    <property type="match status" value="1"/>
</dbReference>
<evidence type="ECO:0000256" key="4">
    <source>
        <dbReference type="ARBA" id="ARBA00022630"/>
    </source>
</evidence>
<dbReference type="GO" id="GO:0005739">
    <property type="term" value="C:mitochondrion"/>
    <property type="evidence" value="ECO:0007669"/>
    <property type="project" value="TreeGrafter"/>
</dbReference>
<feature type="domain" description="Acyl-CoA dehydrogenase/oxidase C-terminal" evidence="10">
    <location>
        <begin position="589"/>
        <end position="737"/>
    </location>
</feature>
<dbReference type="AlphaFoldDB" id="A0A3B3TAW7"/>
<dbReference type="Ensembl" id="ENSPKIT00000021427.1">
    <property type="protein sequence ID" value="ENSPKIP00000040407.1"/>
    <property type="gene ID" value="ENSPKIG00000017227.1"/>
</dbReference>
<dbReference type="InterPro" id="IPR009075">
    <property type="entry name" value="AcylCo_DH/oxidase_C"/>
</dbReference>
<dbReference type="Gene3D" id="2.40.110.10">
    <property type="entry name" value="Butyryl-CoA Dehydrogenase, subunit A, domain 2"/>
    <property type="match status" value="1"/>
</dbReference>